<dbReference type="Proteomes" id="UP000007882">
    <property type="component" value="Chromosome"/>
</dbReference>
<name>I0H2G0_ACTM4</name>
<accession>I0H2G0</accession>
<dbReference type="EMBL" id="AP012319">
    <property type="protein sequence ID" value="BAL87197.1"/>
    <property type="molecule type" value="Genomic_DNA"/>
</dbReference>
<proteinExistence type="predicted"/>
<keyword evidence="2" id="KW-1185">Reference proteome</keyword>
<reference evidence="1 2" key="1">
    <citation type="submission" date="2012-02" db="EMBL/GenBank/DDBJ databases">
        <title>Complete genome sequence of Actinoplanes missouriensis 431 (= NBRC 102363).</title>
        <authorList>
            <person name="Ohnishi Y."/>
            <person name="Ishikawa J."/>
            <person name="Sekine M."/>
            <person name="Hosoyama A."/>
            <person name="Harada T."/>
            <person name="Narita H."/>
            <person name="Hata T."/>
            <person name="Konno Y."/>
            <person name="Tutikane K."/>
            <person name="Fujita N."/>
            <person name="Horinouchi S."/>
            <person name="Hayakawa M."/>
        </authorList>
    </citation>
    <scope>NUCLEOTIDE SEQUENCE [LARGE SCALE GENOMIC DNA]</scope>
    <source>
        <strain evidence="2">ATCC 14538 / DSM 43046 / CBS 188.64 / JCM 3121 / NBRC 102363 / NCIMB 12654 / NRRL B-3342 / UNCC 431</strain>
    </source>
</reference>
<dbReference type="PATRIC" id="fig|512565.3.peg.1984"/>
<dbReference type="AlphaFoldDB" id="I0H2G0"/>
<evidence type="ECO:0000313" key="2">
    <source>
        <dbReference type="Proteomes" id="UP000007882"/>
    </source>
</evidence>
<evidence type="ECO:0000313" key="1">
    <source>
        <dbReference type="EMBL" id="BAL87197.1"/>
    </source>
</evidence>
<gene>
    <name evidence="1" type="ordered locus">AMIS_19770</name>
</gene>
<dbReference type="RefSeq" id="WP_014442092.1">
    <property type="nucleotide sequence ID" value="NC_017093.1"/>
</dbReference>
<dbReference type="STRING" id="512565.AMIS_19770"/>
<organism evidence="1 2">
    <name type="scientific">Actinoplanes missouriensis (strain ATCC 14538 / DSM 43046 / CBS 188.64 / JCM 3121 / NBRC 102363 / NCIMB 12654 / NRRL B-3342 / UNCC 431)</name>
    <dbReference type="NCBI Taxonomy" id="512565"/>
    <lineage>
        <taxon>Bacteria</taxon>
        <taxon>Bacillati</taxon>
        <taxon>Actinomycetota</taxon>
        <taxon>Actinomycetes</taxon>
        <taxon>Micromonosporales</taxon>
        <taxon>Micromonosporaceae</taxon>
        <taxon>Actinoplanes</taxon>
    </lineage>
</organism>
<protein>
    <submittedName>
        <fullName evidence="1">Uncharacterized protein</fullName>
    </submittedName>
</protein>
<sequence>MSIATFRYYRDGKPGFTGYDTTNLTAQQYADRKAARTNPDYADQVHVWFGYADESSPDAVAEVPA</sequence>
<dbReference type="KEGG" id="ams:AMIS_19770"/>
<dbReference type="HOGENOM" id="CLU_2839862_0_0_11"/>